<accession>A0ABV3AKY2</accession>
<dbReference type="RefSeq" id="WP_030939865.1">
    <property type="nucleotide sequence ID" value="NZ_JBEXDP010000124.1"/>
</dbReference>
<dbReference type="EMBL" id="JBFAEG010000036">
    <property type="protein sequence ID" value="MEU5712425.1"/>
    <property type="molecule type" value="Genomic_DNA"/>
</dbReference>
<sequence length="119" mass="12949">MPSFQTEDTPHGFAFDEGGKIIHPRYVRMILPPPTDGPTYGWKKFHLSFASDFGDVTVRVATFKTGARTTQTLNVTAGGGRVGFTLDVGTQKVSVGRMKTSAGDRNEDTPVSWLLESQA</sequence>
<gene>
    <name evidence="1" type="ORF">AB0H04_37230</name>
</gene>
<reference evidence="1 2" key="1">
    <citation type="submission" date="2024-06" db="EMBL/GenBank/DDBJ databases">
        <title>The Natural Products Discovery Center: Release of the First 8490 Sequenced Strains for Exploring Actinobacteria Biosynthetic Diversity.</title>
        <authorList>
            <person name="Kalkreuter E."/>
            <person name="Kautsar S.A."/>
            <person name="Yang D."/>
            <person name="Bader C.D."/>
            <person name="Teijaro C.N."/>
            <person name="Fluegel L."/>
            <person name="Davis C.M."/>
            <person name="Simpson J.R."/>
            <person name="Lauterbach L."/>
            <person name="Steele A.D."/>
            <person name="Gui C."/>
            <person name="Meng S."/>
            <person name="Li G."/>
            <person name="Viehrig K."/>
            <person name="Ye F."/>
            <person name="Su P."/>
            <person name="Kiefer A.F."/>
            <person name="Nichols A."/>
            <person name="Cepeda A.J."/>
            <person name="Yan W."/>
            <person name="Fan B."/>
            <person name="Jiang Y."/>
            <person name="Adhikari A."/>
            <person name="Zheng C.-J."/>
            <person name="Schuster L."/>
            <person name="Cowan T.M."/>
            <person name="Smanski M.J."/>
            <person name="Chevrette M.G."/>
            <person name="De Carvalho L.P.S."/>
            <person name="Shen B."/>
        </authorList>
    </citation>
    <scope>NUCLEOTIDE SEQUENCE [LARGE SCALE GENOMIC DNA]</scope>
    <source>
        <strain evidence="1 2">NPDC020594</strain>
    </source>
</reference>
<name>A0ABV3AKY2_9ACTN</name>
<proteinExistence type="predicted"/>
<comment type="caution">
    <text evidence="1">The sequence shown here is derived from an EMBL/GenBank/DDBJ whole genome shotgun (WGS) entry which is preliminary data.</text>
</comment>
<evidence type="ECO:0000313" key="1">
    <source>
        <dbReference type="EMBL" id="MEU5712425.1"/>
    </source>
</evidence>
<organism evidence="1 2">
    <name type="scientific">Streptomyces flaveolus</name>
    <dbReference type="NCBI Taxonomy" id="67297"/>
    <lineage>
        <taxon>Bacteria</taxon>
        <taxon>Bacillati</taxon>
        <taxon>Actinomycetota</taxon>
        <taxon>Actinomycetes</taxon>
        <taxon>Kitasatosporales</taxon>
        <taxon>Streptomycetaceae</taxon>
        <taxon>Streptomyces</taxon>
    </lineage>
</organism>
<evidence type="ECO:0000313" key="2">
    <source>
        <dbReference type="Proteomes" id="UP001551011"/>
    </source>
</evidence>
<dbReference type="Proteomes" id="UP001551011">
    <property type="component" value="Unassembled WGS sequence"/>
</dbReference>
<keyword evidence="2" id="KW-1185">Reference proteome</keyword>
<protein>
    <submittedName>
        <fullName evidence="1">Uncharacterized protein</fullName>
    </submittedName>
</protein>